<evidence type="ECO:0000256" key="13">
    <source>
        <dbReference type="PROSITE-ProRule" id="PRU00176"/>
    </source>
</evidence>
<comment type="caution">
    <text evidence="17">The sequence shown here is derived from an EMBL/GenBank/DDBJ whole genome shotgun (WGS) entry which is preliminary data.</text>
</comment>
<dbReference type="OrthoDB" id="6614653at2759"/>
<keyword evidence="8" id="KW-0560">Oxidoreductase</keyword>
<dbReference type="GO" id="GO:0016020">
    <property type="term" value="C:membrane"/>
    <property type="evidence" value="ECO:0007669"/>
    <property type="project" value="UniProtKB-SubCell"/>
</dbReference>
<dbReference type="GO" id="GO:0003723">
    <property type="term" value="F:RNA binding"/>
    <property type="evidence" value="ECO:0007669"/>
    <property type="project" value="UniProtKB-UniRule"/>
</dbReference>
<dbReference type="Pfam" id="PF13532">
    <property type="entry name" value="2OG-FeII_Oxy_2"/>
    <property type="match status" value="1"/>
</dbReference>
<dbReference type="CDD" id="cd00590">
    <property type="entry name" value="RRM_SF"/>
    <property type="match status" value="1"/>
</dbReference>
<keyword evidence="7 14" id="KW-1133">Transmembrane helix</keyword>
<accession>A0A1Q9DAL3</accession>
<dbReference type="InterPro" id="IPR037151">
    <property type="entry name" value="AlkB-like_sf"/>
</dbReference>
<keyword evidence="18" id="KW-1185">Reference proteome</keyword>
<dbReference type="Pfam" id="PF25539">
    <property type="entry name" value="Bestrophin_2"/>
    <property type="match status" value="1"/>
</dbReference>
<evidence type="ECO:0000313" key="17">
    <source>
        <dbReference type="EMBL" id="OLP92253.1"/>
    </source>
</evidence>
<dbReference type="InterPro" id="IPR012677">
    <property type="entry name" value="Nucleotide-bd_a/b_plait_sf"/>
</dbReference>
<keyword evidence="3" id="KW-0813">Transport</keyword>
<dbReference type="Proteomes" id="UP000186817">
    <property type="component" value="Unassembled WGS sequence"/>
</dbReference>
<dbReference type="GO" id="GO:0008198">
    <property type="term" value="F:ferrous iron binding"/>
    <property type="evidence" value="ECO:0007669"/>
    <property type="project" value="TreeGrafter"/>
</dbReference>
<feature type="binding site" evidence="12">
    <location>
        <position position="758"/>
    </location>
    <ligand>
        <name>Fe cation</name>
        <dbReference type="ChEBI" id="CHEBI:24875"/>
        <note>catalytic</note>
    </ligand>
</feature>
<keyword evidence="6 17" id="KW-0223">Dioxygenase</keyword>
<keyword evidence="5 12" id="KW-0479">Metal-binding</keyword>
<comment type="cofactor">
    <cofactor evidence="12">
        <name>Fe(2+)</name>
        <dbReference type="ChEBI" id="CHEBI:29033"/>
    </cofactor>
    <text evidence="12">Binds 1 Fe(2+) ion per subunit.</text>
</comment>
<sequence>MPYGTWLRIGQSPLRLLRQPRFPAAGFWHVSGERFFASARSGTRAFKKVPKLRRAQSLIGVGLGGSVFLAVAFSKAAAKAGREDEAIWASRRGPLAWDAQRAIEFAPLIPCIGSGLVAVTITRMYPCQVALFRVPANVHELVALPLSILLAFRFQLSYDRWWQSRQHVQDVSINAVAIAMSAANNQDSMQLSLTGKLKGEIEENERRLLGLLDAACASVEFKLSCGKPPHPANDSHVWEPMDAHLNPEDAAAIARAAHPVLWCFDSIFSTIHRGQMLGAYSAELASGMYERATAMLTAFRFCQMVLQQQSPAPFMVHLRTLLLVFCVSFPFTIIGYVGPWGLMLMQIALSFSLLGIEFVSRQMEHPFGEDESDIPLKQVMAGTRGIGAVLDLRSHVACSELKLSGHDVRERTATPEQCMLTFVGTVALRSRLAEPNEATLLRPPPHRGPPGYAGCSLGPLVLALWPRHRPLLARRTRRPAEGAKVLFVGGVPPAMSSETILQHMERFGPATVVKRCRGYLYIKFAEPAAVAKARAAPEHLVEGASLTVEPALAKKKHWYCQTDPEYPVRVRKLGTGIVHIQNMISMAMQRHLARRVLSLGRSPAGFYRPSFAGRHLKHRMRLSTFCLGQHWDTLSHEYTNVRSDSDGLPVLSLSEDLLDLACGIQHDLDQKCKKQMFPKMRPQACIVNHYTTEGSLGLHQDLDESESSLHEGLPVISLSLGCSARFLFTMSPEEEIRSCVLKSGDIFIFGGPARLLHHGIQKVFPNTTPKKLQGDLASLPGRLNLTFRQIR</sequence>
<dbReference type="SMART" id="SM00360">
    <property type="entry name" value="RRM"/>
    <property type="match status" value="1"/>
</dbReference>
<feature type="domain" description="Fe2OG dioxygenase" evidence="16">
    <location>
        <begin position="681"/>
        <end position="791"/>
    </location>
</feature>
<evidence type="ECO:0000313" key="18">
    <source>
        <dbReference type="Proteomes" id="UP000186817"/>
    </source>
</evidence>
<dbReference type="InterPro" id="IPR000504">
    <property type="entry name" value="RRM_dom"/>
</dbReference>
<evidence type="ECO:0000256" key="1">
    <source>
        <dbReference type="ARBA" id="ARBA00004141"/>
    </source>
</evidence>
<keyword evidence="9 12" id="KW-0408">Iron</keyword>
<dbReference type="GO" id="GO:0035516">
    <property type="term" value="F:broad specificity oxidative DNA demethylase activity"/>
    <property type="evidence" value="ECO:0007669"/>
    <property type="project" value="TreeGrafter"/>
</dbReference>
<dbReference type="SUPFAM" id="SSF54928">
    <property type="entry name" value="RNA-binding domain, RBD"/>
    <property type="match status" value="1"/>
</dbReference>
<gene>
    <name evidence="17" type="primary">alkB</name>
    <name evidence="17" type="ORF">AK812_SmicGene25961</name>
</gene>
<protein>
    <submittedName>
        <fullName evidence="17">Alpha-ketoglutarate-dependent dioxygenase AlkB-like</fullName>
    </submittedName>
</protein>
<dbReference type="Gene3D" id="3.30.70.330">
    <property type="match status" value="1"/>
</dbReference>
<dbReference type="PANTHER" id="PTHR16557">
    <property type="entry name" value="ALKYLATED DNA REPAIR PROTEIN ALKB-RELATED"/>
    <property type="match status" value="1"/>
</dbReference>
<organism evidence="17 18">
    <name type="scientific">Symbiodinium microadriaticum</name>
    <name type="common">Dinoflagellate</name>
    <name type="synonym">Zooxanthella microadriatica</name>
    <dbReference type="NCBI Taxonomy" id="2951"/>
    <lineage>
        <taxon>Eukaryota</taxon>
        <taxon>Sar</taxon>
        <taxon>Alveolata</taxon>
        <taxon>Dinophyceae</taxon>
        <taxon>Suessiales</taxon>
        <taxon>Symbiodiniaceae</taxon>
        <taxon>Symbiodinium</taxon>
    </lineage>
</organism>
<keyword evidence="10" id="KW-0406">Ion transport</keyword>
<evidence type="ECO:0000256" key="5">
    <source>
        <dbReference type="ARBA" id="ARBA00022723"/>
    </source>
</evidence>
<reference evidence="17 18" key="1">
    <citation type="submission" date="2016-02" db="EMBL/GenBank/DDBJ databases">
        <title>Genome analysis of coral dinoflagellate symbionts highlights evolutionary adaptations to a symbiotic lifestyle.</title>
        <authorList>
            <person name="Aranda M."/>
            <person name="Li Y."/>
            <person name="Liew Y.J."/>
            <person name="Baumgarten S."/>
            <person name="Simakov O."/>
            <person name="Wilson M."/>
            <person name="Piel J."/>
            <person name="Ashoor H."/>
            <person name="Bougouffa S."/>
            <person name="Bajic V.B."/>
            <person name="Ryu T."/>
            <person name="Ravasi T."/>
            <person name="Bayer T."/>
            <person name="Micklem G."/>
            <person name="Kim H."/>
            <person name="Bhak J."/>
            <person name="Lajeunesse T.C."/>
            <person name="Voolstra C.R."/>
        </authorList>
    </citation>
    <scope>NUCLEOTIDE SEQUENCE [LARGE SCALE GENOMIC DNA]</scope>
    <source>
        <strain evidence="17 18">CCMP2467</strain>
    </source>
</reference>
<dbReference type="InterPro" id="IPR035979">
    <property type="entry name" value="RBD_domain_sf"/>
</dbReference>
<feature type="binding site" evidence="12">
    <location>
        <position position="701"/>
    </location>
    <ligand>
        <name>Fe cation</name>
        <dbReference type="ChEBI" id="CHEBI:24875"/>
        <note>catalytic</note>
    </ligand>
</feature>
<feature type="binding site" evidence="12">
    <location>
        <position position="699"/>
    </location>
    <ligand>
        <name>Fe cation</name>
        <dbReference type="ChEBI" id="CHEBI:24875"/>
        <note>catalytic</note>
    </ligand>
</feature>
<dbReference type="Gene3D" id="2.60.120.590">
    <property type="entry name" value="Alpha-ketoglutarate-dependent dioxygenase AlkB-like"/>
    <property type="match status" value="1"/>
</dbReference>
<dbReference type="SUPFAM" id="SSF51197">
    <property type="entry name" value="Clavaminate synthase-like"/>
    <property type="match status" value="1"/>
</dbReference>
<evidence type="ECO:0000256" key="8">
    <source>
        <dbReference type="ARBA" id="ARBA00023002"/>
    </source>
</evidence>
<dbReference type="GO" id="GO:0035515">
    <property type="term" value="F:oxidative RNA demethylase activity"/>
    <property type="evidence" value="ECO:0007669"/>
    <property type="project" value="TreeGrafter"/>
</dbReference>
<evidence type="ECO:0000256" key="9">
    <source>
        <dbReference type="ARBA" id="ARBA00023004"/>
    </source>
</evidence>
<feature type="transmembrane region" description="Helical" evidence="14">
    <location>
        <begin position="314"/>
        <end position="334"/>
    </location>
</feature>
<dbReference type="PANTHER" id="PTHR16557:SF2">
    <property type="entry name" value="NUCLEIC ACID DIOXYGENASE ALKBH1"/>
    <property type="match status" value="1"/>
</dbReference>
<proteinExistence type="inferred from homology"/>
<comment type="similarity">
    <text evidence="2">Belongs to the alkB family.</text>
</comment>
<dbReference type="GO" id="GO:0035513">
    <property type="term" value="P:oxidative RNA demethylation"/>
    <property type="evidence" value="ECO:0007669"/>
    <property type="project" value="TreeGrafter"/>
</dbReference>
<dbReference type="InterPro" id="IPR027450">
    <property type="entry name" value="AlkB-like"/>
</dbReference>
<dbReference type="GO" id="GO:0005737">
    <property type="term" value="C:cytoplasm"/>
    <property type="evidence" value="ECO:0007669"/>
    <property type="project" value="TreeGrafter"/>
</dbReference>
<evidence type="ECO:0000256" key="14">
    <source>
        <dbReference type="SAM" id="Phobius"/>
    </source>
</evidence>
<evidence type="ECO:0000256" key="3">
    <source>
        <dbReference type="ARBA" id="ARBA00022448"/>
    </source>
</evidence>
<evidence type="ECO:0000256" key="11">
    <source>
        <dbReference type="ARBA" id="ARBA00023136"/>
    </source>
</evidence>
<evidence type="ECO:0000256" key="2">
    <source>
        <dbReference type="ARBA" id="ARBA00007879"/>
    </source>
</evidence>
<dbReference type="GO" id="GO:0005254">
    <property type="term" value="F:chloride channel activity"/>
    <property type="evidence" value="ECO:0007669"/>
    <property type="project" value="InterPro"/>
</dbReference>
<name>A0A1Q9DAL3_SYMMI</name>
<dbReference type="EMBL" id="LSRX01000629">
    <property type="protein sequence ID" value="OLP92253.1"/>
    <property type="molecule type" value="Genomic_DNA"/>
</dbReference>
<evidence type="ECO:0000256" key="4">
    <source>
        <dbReference type="ARBA" id="ARBA00022692"/>
    </source>
</evidence>
<evidence type="ECO:0000256" key="6">
    <source>
        <dbReference type="ARBA" id="ARBA00022964"/>
    </source>
</evidence>
<dbReference type="PROSITE" id="PS50102">
    <property type="entry name" value="RRM"/>
    <property type="match status" value="1"/>
</dbReference>
<feature type="transmembrane region" description="Helical" evidence="14">
    <location>
        <begin position="55"/>
        <end position="73"/>
    </location>
</feature>
<keyword evidence="13" id="KW-0694">RNA-binding</keyword>
<feature type="domain" description="RRM" evidence="15">
    <location>
        <begin position="484"/>
        <end position="553"/>
    </location>
</feature>
<dbReference type="PROSITE" id="PS51471">
    <property type="entry name" value="FE2OG_OXY"/>
    <property type="match status" value="1"/>
</dbReference>
<dbReference type="InterPro" id="IPR004574">
    <property type="entry name" value="Alkb"/>
</dbReference>
<keyword evidence="4 14" id="KW-0812">Transmembrane</keyword>
<comment type="subcellular location">
    <subcellularLocation>
        <location evidence="1">Membrane</location>
        <topology evidence="1">Multi-pass membrane protein</topology>
    </subcellularLocation>
</comment>
<evidence type="ECO:0000256" key="12">
    <source>
        <dbReference type="PIRSR" id="PIRSR604574-2"/>
    </source>
</evidence>
<keyword evidence="11 14" id="KW-0472">Membrane</keyword>
<evidence type="ECO:0000256" key="10">
    <source>
        <dbReference type="ARBA" id="ARBA00023065"/>
    </source>
</evidence>
<evidence type="ECO:0000259" key="15">
    <source>
        <dbReference type="PROSITE" id="PS50102"/>
    </source>
</evidence>
<dbReference type="InterPro" id="IPR005123">
    <property type="entry name" value="Oxoglu/Fe-dep_dioxygenase_dom"/>
</dbReference>
<evidence type="ECO:0000256" key="7">
    <source>
        <dbReference type="ARBA" id="ARBA00022989"/>
    </source>
</evidence>
<evidence type="ECO:0000259" key="16">
    <source>
        <dbReference type="PROSITE" id="PS51471"/>
    </source>
</evidence>
<dbReference type="InterPro" id="IPR044669">
    <property type="entry name" value="YneE/VCCN1/2-like"/>
</dbReference>
<dbReference type="AlphaFoldDB" id="A0A1Q9DAL3"/>